<gene>
    <name evidence="9" type="ORF">MtrunA17_Chr5g0423871</name>
</gene>
<reference evidence="10" key="1">
    <citation type="journal article" date="2018" name="Nat. Plants">
        <title>Whole-genome landscape of Medicago truncatula symbiotic genes.</title>
        <authorList>
            <person name="Pecrix Y."/>
            <person name="Staton S.E."/>
            <person name="Sallet E."/>
            <person name="Lelandais-Briere C."/>
            <person name="Moreau S."/>
            <person name="Carrere S."/>
            <person name="Blein T."/>
            <person name="Jardinaud M.F."/>
            <person name="Latrasse D."/>
            <person name="Zouine M."/>
            <person name="Zahm M."/>
            <person name="Kreplak J."/>
            <person name="Mayjonade B."/>
            <person name="Satge C."/>
            <person name="Perez M."/>
            <person name="Cauet S."/>
            <person name="Marande W."/>
            <person name="Chantry-Darmon C."/>
            <person name="Lopez-Roques C."/>
            <person name="Bouchez O."/>
            <person name="Berard A."/>
            <person name="Debelle F."/>
            <person name="Munos S."/>
            <person name="Bendahmane A."/>
            <person name="Berges H."/>
            <person name="Niebel A."/>
            <person name="Buitink J."/>
            <person name="Frugier F."/>
            <person name="Benhamed M."/>
            <person name="Crespi M."/>
            <person name="Gouzy J."/>
            <person name="Gamas P."/>
        </authorList>
    </citation>
    <scope>NUCLEOTIDE SEQUENCE [LARGE SCALE GENOMIC DNA]</scope>
    <source>
        <strain evidence="10">cv. Jemalong A17</strain>
    </source>
</reference>
<proteinExistence type="predicted"/>
<evidence type="ECO:0000256" key="7">
    <source>
        <dbReference type="ARBA" id="ARBA00023136"/>
    </source>
</evidence>
<evidence type="ECO:0000256" key="2">
    <source>
        <dbReference type="ARBA" id="ARBA00022614"/>
    </source>
</evidence>
<evidence type="ECO:0000256" key="1">
    <source>
        <dbReference type="ARBA" id="ARBA00004167"/>
    </source>
</evidence>
<dbReference type="PANTHER" id="PTHR45631:SF212">
    <property type="entry name" value="PROTEIN KINASE DOMAIN-CONTAINING PROTEIN"/>
    <property type="match status" value="1"/>
</dbReference>
<evidence type="ECO:0000256" key="5">
    <source>
        <dbReference type="ARBA" id="ARBA00022737"/>
    </source>
</evidence>
<dbReference type="EC" id="2.7.-.-" evidence="9"/>
<protein>
    <submittedName>
        <fullName evidence="9">Putative transferase</fullName>
        <ecNumber evidence="9">2.7.-.-</ecNumber>
    </submittedName>
</protein>
<keyword evidence="4" id="KW-0732">Signal</keyword>
<evidence type="ECO:0000256" key="8">
    <source>
        <dbReference type="SAM" id="Phobius"/>
    </source>
</evidence>
<dbReference type="SMART" id="SM00369">
    <property type="entry name" value="LRR_TYP"/>
    <property type="match status" value="2"/>
</dbReference>
<evidence type="ECO:0000313" key="10">
    <source>
        <dbReference type="Proteomes" id="UP000265566"/>
    </source>
</evidence>
<dbReference type="SUPFAM" id="SSF52058">
    <property type="entry name" value="L domain-like"/>
    <property type="match status" value="1"/>
</dbReference>
<feature type="transmembrane region" description="Helical" evidence="8">
    <location>
        <begin position="172"/>
        <end position="193"/>
    </location>
</feature>
<dbReference type="PANTHER" id="PTHR45631">
    <property type="entry name" value="OS07G0107800 PROTEIN-RELATED"/>
    <property type="match status" value="1"/>
</dbReference>
<keyword evidence="3 8" id="KW-0812">Transmembrane</keyword>
<accession>A0A396HYY8</accession>
<dbReference type="InterPro" id="IPR001611">
    <property type="entry name" value="Leu-rich_rpt"/>
</dbReference>
<evidence type="ECO:0000256" key="6">
    <source>
        <dbReference type="ARBA" id="ARBA00022989"/>
    </source>
</evidence>
<dbReference type="PRINTS" id="PR00019">
    <property type="entry name" value="LEURICHRPT"/>
</dbReference>
<organism evidence="9 10">
    <name type="scientific">Medicago truncatula</name>
    <name type="common">Barrel medic</name>
    <name type="synonym">Medicago tribuloides</name>
    <dbReference type="NCBI Taxonomy" id="3880"/>
    <lineage>
        <taxon>Eukaryota</taxon>
        <taxon>Viridiplantae</taxon>
        <taxon>Streptophyta</taxon>
        <taxon>Embryophyta</taxon>
        <taxon>Tracheophyta</taxon>
        <taxon>Spermatophyta</taxon>
        <taxon>Magnoliopsida</taxon>
        <taxon>eudicotyledons</taxon>
        <taxon>Gunneridae</taxon>
        <taxon>Pentapetalae</taxon>
        <taxon>rosids</taxon>
        <taxon>fabids</taxon>
        <taxon>Fabales</taxon>
        <taxon>Fabaceae</taxon>
        <taxon>Papilionoideae</taxon>
        <taxon>50 kb inversion clade</taxon>
        <taxon>NPAAA clade</taxon>
        <taxon>Hologalegina</taxon>
        <taxon>IRL clade</taxon>
        <taxon>Trifolieae</taxon>
        <taxon>Medicago</taxon>
    </lineage>
</organism>
<evidence type="ECO:0000313" key="9">
    <source>
        <dbReference type="EMBL" id="RHN55937.1"/>
    </source>
</evidence>
<dbReference type="GO" id="GO:0016020">
    <property type="term" value="C:membrane"/>
    <property type="evidence" value="ECO:0007669"/>
    <property type="project" value="UniProtKB-SubCell"/>
</dbReference>
<dbReference type="Proteomes" id="UP000265566">
    <property type="component" value="Chromosome 5"/>
</dbReference>
<evidence type="ECO:0000256" key="4">
    <source>
        <dbReference type="ARBA" id="ARBA00022729"/>
    </source>
</evidence>
<keyword evidence="5" id="KW-0677">Repeat</keyword>
<evidence type="ECO:0000256" key="3">
    <source>
        <dbReference type="ARBA" id="ARBA00022692"/>
    </source>
</evidence>
<dbReference type="FunFam" id="3.80.10.10:FF:000129">
    <property type="entry name" value="Leucine-rich repeat receptor-like kinase"/>
    <property type="match status" value="1"/>
</dbReference>
<dbReference type="GO" id="GO:0016740">
    <property type="term" value="F:transferase activity"/>
    <property type="evidence" value="ECO:0007669"/>
    <property type="project" value="UniProtKB-KW"/>
</dbReference>
<keyword evidence="2" id="KW-0433">Leucine-rich repeat</keyword>
<comment type="caution">
    <text evidence="9">The sequence shown here is derived from an EMBL/GenBank/DDBJ whole genome shotgun (WGS) entry which is preliminary data.</text>
</comment>
<dbReference type="PROSITE" id="PS51450">
    <property type="entry name" value="LRR"/>
    <property type="match status" value="1"/>
</dbReference>
<dbReference type="InterPro" id="IPR003591">
    <property type="entry name" value="Leu-rich_rpt_typical-subtyp"/>
</dbReference>
<keyword evidence="9" id="KW-0808">Transferase</keyword>
<dbReference type="EMBL" id="PSQE01000005">
    <property type="protein sequence ID" value="RHN55937.1"/>
    <property type="molecule type" value="Genomic_DNA"/>
</dbReference>
<dbReference type="InterPro" id="IPR032675">
    <property type="entry name" value="LRR_dom_sf"/>
</dbReference>
<dbReference type="Gene3D" id="3.80.10.10">
    <property type="entry name" value="Ribonuclease Inhibitor"/>
    <property type="match status" value="1"/>
</dbReference>
<dbReference type="Gramene" id="rna31231">
    <property type="protein sequence ID" value="RHN55937.1"/>
    <property type="gene ID" value="gene31231"/>
</dbReference>
<comment type="subcellular location">
    <subcellularLocation>
        <location evidence="1">Membrane</location>
        <topology evidence="1">Single-pass membrane protein</topology>
    </subcellularLocation>
</comment>
<name>A0A396HYY8_MEDTR</name>
<keyword evidence="7 8" id="KW-0472">Membrane</keyword>
<keyword evidence="6 8" id="KW-1133">Transmembrane helix</keyword>
<dbReference type="Pfam" id="PF13855">
    <property type="entry name" value="LRR_8"/>
    <property type="match status" value="1"/>
</dbReference>
<sequence>MKIEKGKGIKNIFIEATSDSELPAMLNAFEIYWVIPETVSATQQDDVDAIWNIRDIYKIPRIDWQGDPCGPTGFRWEGLICGGANNPRIISLNLSSSKLSGRIDAAFSKLTNLEILDLSNNELTGGLPEFLAQLPRLKILNLSQNNLTGLIPESLKEKSNSSLKLRFAFGRYIATLTYNNFIIVMMNILQYQYQICLNFRR</sequence>
<dbReference type="AlphaFoldDB" id="A0A396HYY8"/>